<feature type="region of interest" description="Disordered" evidence="8">
    <location>
        <begin position="73"/>
        <end position="111"/>
    </location>
</feature>
<dbReference type="EMBL" id="MUJZ01054893">
    <property type="protein sequence ID" value="OTF72734.1"/>
    <property type="molecule type" value="Genomic_DNA"/>
</dbReference>
<dbReference type="SUPFAM" id="SSF140718">
    <property type="entry name" value="Mediator hinge subcomplex-like"/>
    <property type="match status" value="1"/>
</dbReference>
<evidence type="ECO:0000256" key="1">
    <source>
        <dbReference type="ARBA" id="ARBA00004123"/>
    </source>
</evidence>
<organism evidence="9 10">
    <name type="scientific">Euroglyphus maynei</name>
    <name type="common">Mayne's house dust mite</name>
    <dbReference type="NCBI Taxonomy" id="6958"/>
    <lineage>
        <taxon>Eukaryota</taxon>
        <taxon>Metazoa</taxon>
        <taxon>Ecdysozoa</taxon>
        <taxon>Arthropoda</taxon>
        <taxon>Chelicerata</taxon>
        <taxon>Arachnida</taxon>
        <taxon>Acari</taxon>
        <taxon>Acariformes</taxon>
        <taxon>Sarcoptiformes</taxon>
        <taxon>Astigmata</taxon>
        <taxon>Psoroptidia</taxon>
        <taxon>Analgoidea</taxon>
        <taxon>Pyroglyphidae</taxon>
        <taxon>Pyroglyphinae</taxon>
        <taxon>Euroglyphus</taxon>
    </lineage>
</organism>
<evidence type="ECO:0000256" key="6">
    <source>
        <dbReference type="RuleBase" id="RU364060"/>
    </source>
</evidence>
<dbReference type="OrthoDB" id="10253553at2759"/>
<feature type="compositionally biased region" description="Acidic residues" evidence="8">
    <location>
        <begin position="94"/>
        <end position="111"/>
    </location>
</feature>
<evidence type="ECO:0000256" key="2">
    <source>
        <dbReference type="ARBA" id="ARBA00009994"/>
    </source>
</evidence>
<evidence type="ECO:0000256" key="5">
    <source>
        <dbReference type="ARBA" id="ARBA00023242"/>
    </source>
</evidence>
<keyword evidence="4 6" id="KW-0804">Transcription</keyword>
<dbReference type="GO" id="GO:0006357">
    <property type="term" value="P:regulation of transcription by RNA polymerase II"/>
    <property type="evidence" value="ECO:0007669"/>
    <property type="project" value="InterPro"/>
</dbReference>
<feature type="non-terminal residue" evidence="9">
    <location>
        <position position="111"/>
    </location>
</feature>
<dbReference type="Proteomes" id="UP000194236">
    <property type="component" value="Unassembled WGS sequence"/>
</dbReference>
<dbReference type="InterPro" id="IPR009244">
    <property type="entry name" value="Mediatior_Med7"/>
</dbReference>
<keyword evidence="10" id="KW-1185">Reference proteome</keyword>
<evidence type="ECO:0000256" key="3">
    <source>
        <dbReference type="ARBA" id="ARBA00023015"/>
    </source>
</evidence>
<name>A0A1Y3AY60_EURMA</name>
<keyword evidence="3 6" id="KW-0805">Transcription regulation</keyword>
<feature type="coiled-coil region" evidence="7">
    <location>
        <begin position="31"/>
        <end position="58"/>
    </location>
</feature>
<reference evidence="9 10" key="1">
    <citation type="submission" date="2017-03" db="EMBL/GenBank/DDBJ databases">
        <title>Genome Survey of Euroglyphus maynei.</title>
        <authorList>
            <person name="Arlian L.G."/>
            <person name="Morgan M.S."/>
            <person name="Rider S.D."/>
        </authorList>
    </citation>
    <scope>NUCLEOTIDE SEQUENCE [LARGE SCALE GENOMIC DNA]</scope>
    <source>
        <strain evidence="9">Arlian Lab</strain>
        <tissue evidence="9">Whole body</tissue>
    </source>
</reference>
<dbReference type="PANTHER" id="PTHR21428:SF11">
    <property type="entry name" value="MEDIATOR OF RNA POLYMERASE II TRANSCRIPTION SUBUNIT 7"/>
    <property type="match status" value="1"/>
</dbReference>
<dbReference type="PANTHER" id="PTHR21428">
    <property type="entry name" value="MEDIATOR OF RNA POLYMERASE II TRANSCRIPTION SUBUNIT 7"/>
    <property type="match status" value="1"/>
</dbReference>
<sequence>MLDIFQMHHLINELRPHQARESIRVCLRMQKKQREETAAKLSKQIERIQDIIRTAIKNIKDNDINNLLQETLPENFQTNTNSPSIVMNGNKTNDDDDANDNDADDDDHDDD</sequence>
<evidence type="ECO:0000256" key="7">
    <source>
        <dbReference type="SAM" id="Coils"/>
    </source>
</evidence>
<dbReference type="GO" id="GO:0016592">
    <property type="term" value="C:mediator complex"/>
    <property type="evidence" value="ECO:0007669"/>
    <property type="project" value="InterPro"/>
</dbReference>
<comment type="subcellular location">
    <subcellularLocation>
        <location evidence="1 6">Nucleus</location>
    </subcellularLocation>
</comment>
<dbReference type="GO" id="GO:0070847">
    <property type="term" value="C:core mediator complex"/>
    <property type="evidence" value="ECO:0007669"/>
    <property type="project" value="TreeGrafter"/>
</dbReference>
<dbReference type="GO" id="GO:0003712">
    <property type="term" value="F:transcription coregulator activity"/>
    <property type="evidence" value="ECO:0007669"/>
    <property type="project" value="InterPro"/>
</dbReference>
<keyword evidence="5 6" id="KW-0539">Nucleus</keyword>
<dbReference type="AlphaFoldDB" id="A0A1Y3AY60"/>
<comment type="function">
    <text evidence="6">Component of the Mediator complex, a coactivator involved in the regulated transcription of nearly all RNA polymerase II-dependent genes. Mediator functions as a bridge to convey information from gene-specific regulatory proteins to the basal RNA polymerase II transcription machinery.</text>
</comment>
<comment type="caution">
    <text evidence="9">The sequence shown here is derived from an EMBL/GenBank/DDBJ whole genome shotgun (WGS) entry which is preliminary data.</text>
</comment>
<dbReference type="Pfam" id="PF05983">
    <property type="entry name" value="Med7"/>
    <property type="match status" value="1"/>
</dbReference>
<accession>A0A1Y3AY60</accession>
<dbReference type="InterPro" id="IPR037212">
    <property type="entry name" value="Med7/Med21-like"/>
</dbReference>
<keyword evidence="6" id="KW-0010">Activator</keyword>
<protein>
    <recommendedName>
        <fullName evidence="6">Mediator of RNA polymerase II transcription subunit 7</fullName>
    </recommendedName>
</protein>
<feature type="compositionally biased region" description="Polar residues" evidence="8">
    <location>
        <begin position="73"/>
        <end position="91"/>
    </location>
</feature>
<comment type="similarity">
    <text evidence="2 6">Belongs to the Mediator complex subunit 7 family.</text>
</comment>
<evidence type="ECO:0000313" key="9">
    <source>
        <dbReference type="EMBL" id="OTF72734.1"/>
    </source>
</evidence>
<dbReference type="InterPro" id="IPR044888">
    <property type="entry name" value="Mediatior_Med7_sf"/>
</dbReference>
<proteinExistence type="inferred from homology"/>
<gene>
    <name evidence="9" type="ORF">BLA29_013943</name>
</gene>
<comment type="subunit">
    <text evidence="6">Component of the Mediator complex.</text>
</comment>
<evidence type="ECO:0000256" key="4">
    <source>
        <dbReference type="ARBA" id="ARBA00023163"/>
    </source>
</evidence>
<keyword evidence="7" id="KW-0175">Coiled coil</keyword>
<dbReference type="Gene3D" id="6.10.140.200">
    <property type="match status" value="1"/>
</dbReference>
<evidence type="ECO:0000313" key="10">
    <source>
        <dbReference type="Proteomes" id="UP000194236"/>
    </source>
</evidence>
<evidence type="ECO:0000256" key="8">
    <source>
        <dbReference type="SAM" id="MobiDB-lite"/>
    </source>
</evidence>